<accession>A0A514D7N6</accession>
<evidence type="ECO:0000313" key="3">
    <source>
        <dbReference type="EMBL" id="QDH90227.1"/>
    </source>
</evidence>
<evidence type="ECO:0000256" key="1">
    <source>
        <dbReference type="SAM" id="MobiDB-lite"/>
    </source>
</evidence>
<gene>
    <name evidence="2" type="ORF">H2Bulk351293_000002</name>
    <name evidence="3" type="ORF">H4Bulk46337_000002</name>
</gene>
<dbReference type="EMBL" id="MN034935">
    <property type="protein sequence ID" value="QDH89641.1"/>
    <property type="molecule type" value="Genomic_RNA"/>
</dbReference>
<name>A0A514D7N6_9VIRU</name>
<feature type="compositionally biased region" description="Basic and acidic residues" evidence="1">
    <location>
        <begin position="1"/>
        <end position="19"/>
    </location>
</feature>
<organism evidence="2">
    <name type="scientific">Leviviridae sp</name>
    <dbReference type="NCBI Taxonomy" id="2027243"/>
    <lineage>
        <taxon>Viruses</taxon>
        <taxon>Riboviria</taxon>
        <taxon>Orthornavirae</taxon>
        <taxon>Lenarviricota</taxon>
        <taxon>Leviviricetes</taxon>
        <taxon>Norzivirales</taxon>
        <taxon>Fiersviridae</taxon>
    </lineage>
</organism>
<proteinExistence type="predicted"/>
<evidence type="ECO:0000313" key="2">
    <source>
        <dbReference type="EMBL" id="QDH89641.1"/>
    </source>
</evidence>
<dbReference type="EMBL" id="MN035364">
    <property type="protein sequence ID" value="QDH90227.1"/>
    <property type="molecule type" value="Genomic_RNA"/>
</dbReference>
<reference evidence="2" key="1">
    <citation type="submission" date="2019-05" db="EMBL/GenBank/DDBJ databases">
        <title>Metatranscriptomic reconstruction reveals RNA viruses with the potential to shape carbon cycling in soil.</title>
        <authorList>
            <person name="Starr E.P."/>
            <person name="Nuccio E."/>
            <person name="Pett-Ridge J."/>
            <person name="Banfield J.F."/>
            <person name="Firestone M.K."/>
        </authorList>
    </citation>
    <scope>NUCLEOTIDE SEQUENCE</scope>
    <source>
        <strain evidence="2">H2_Bulk_35_scaffold_1293</strain>
        <strain evidence="3">H4_Bulk_46_scaffold_337</strain>
    </source>
</reference>
<sequence>MDDHKSTKVVKEPPQRHPDSVVGSGNCGCKSADYQRRYFSTSGCDFSINGKLDATGVIHLEVEVLDCDGFAVVLKPRMRPVDPVLRNKYRVEDLIRQTDEGYFSTHVDELCSDIWCLVAEFATRE</sequence>
<protein>
    <submittedName>
        <fullName evidence="2">Uncharacterized protein</fullName>
    </submittedName>
</protein>
<feature type="region of interest" description="Disordered" evidence="1">
    <location>
        <begin position="1"/>
        <end position="23"/>
    </location>
</feature>